<evidence type="ECO:0000259" key="1">
    <source>
        <dbReference type="PROSITE" id="PS50887"/>
    </source>
</evidence>
<dbReference type="InterPro" id="IPR052155">
    <property type="entry name" value="Biofilm_reg_signaling"/>
</dbReference>
<dbReference type="Proteomes" id="UP000075609">
    <property type="component" value="Unassembled WGS sequence"/>
</dbReference>
<dbReference type="Gene3D" id="3.30.450.20">
    <property type="entry name" value="PAS domain"/>
    <property type="match status" value="1"/>
</dbReference>
<name>A0ABR5VXP8_9VIBR</name>
<dbReference type="Gene3D" id="3.30.70.270">
    <property type="match status" value="1"/>
</dbReference>
<dbReference type="InterPro" id="IPR000160">
    <property type="entry name" value="GGDEF_dom"/>
</dbReference>
<dbReference type="PANTHER" id="PTHR44757:SF2">
    <property type="entry name" value="BIOFILM ARCHITECTURE MAINTENANCE PROTEIN MBAA"/>
    <property type="match status" value="1"/>
</dbReference>
<reference evidence="2 3" key="1">
    <citation type="submission" date="2015-12" db="EMBL/GenBank/DDBJ databases">
        <authorList>
            <person name="Tarr C.L."/>
            <person name="Gladney L.M."/>
        </authorList>
    </citation>
    <scope>NUCLEOTIDE SEQUENCE [LARGE SCALE GENOMIC DNA]</scope>
    <source>
        <strain evidence="2 3">1048-83</strain>
    </source>
</reference>
<gene>
    <name evidence="2" type="ORF">ATY35_20245</name>
</gene>
<dbReference type="SMART" id="SM00267">
    <property type="entry name" value="GGDEF"/>
    <property type="match status" value="1"/>
</dbReference>
<comment type="caution">
    <text evidence="2">The sequence shown here is derived from an EMBL/GenBank/DDBJ whole genome shotgun (WGS) entry which is preliminary data.</text>
</comment>
<organism evidence="2 3">
    <name type="scientific">Vibrio cidicii</name>
    <dbReference type="NCBI Taxonomy" id="1763883"/>
    <lineage>
        <taxon>Bacteria</taxon>
        <taxon>Pseudomonadati</taxon>
        <taxon>Pseudomonadota</taxon>
        <taxon>Gammaproteobacteria</taxon>
        <taxon>Vibrionales</taxon>
        <taxon>Vibrionaceae</taxon>
        <taxon>Vibrio</taxon>
    </lineage>
</organism>
<dbReference type="EMBL" id="LOBP01000202">
    <property type="protein sequence ID" value="KYN80254.1"/>
    <property type="molecule type" value="Genomic_DNA"/>
</dbReference>
<dbReference type="NCBIfam" id="TIGR00254">
    <property type="entry name" value="GGDEF"/>
    <property type="match status" value="1"/>
</dbReference>
<dbReference type="Pfam" id="PF00990">
    <property type="entry name" value="GGDEF"/>
    <property type="match status" value="1"/>
</dbReference>
<evidence type="ECO:0000313" key="3">
    <source>
        <dbReference type="Proteomes" id="UP000075609"/>
    </source>
</evidence>
<keyword evidence="3" id="KW-1185">Reference proteome</keyword>
<feature type="domain" description="GGDEF" evidence="1">
    <location>
        <begin position="166"/>
        <end position="303"/>
    </location>
</feature>
<evidence type="ECO:0000313" key="2">
    <source>
        <dbReference type="EMBL" id="KYN80254.1"/>
    </source>
</evidence>
<dbReference type="PANTHER" id="PTHR44757">
    <property type="entry name" value="DIGUANYLATE CYCLASE DGCP"/>
    <property type="match status" value="1"/>
</dbReference>
<sequence>MPFSIDFEKYLDNFFDAILIIDSASRIVFSNLSSQRLFLYSEIEFNSLSIGDLSEDCLPISHREMVNEFINSNSYGRDMYKPSHPDIISDVILCKRSDGSSFHTKICISRMEINGKKYGVAHIKDYSSICSEFISLREELIRDDLTGLYNTRILDGFSEKTKNKFDSIAIAYCDICKFKEINDTYGHDVGDYILREFSIRLKEVLGIRDMAVRIGGDEFVIIYSISRDIKDRKSYITDCVKKISKIMETPFIINKKPIFLSVSIGVVLGCNNYRNINEIIKEADTAMYESKKDKLTFKFISNF</sequence>
<proteinExistence type="predicted"/>
<protein>
    <recommendedName>
        <fullName evidence="1">GGDEF domain-containing protein</fullName>
    </recommendedName>
</protein>
<dbReference type="PROSITE" id="PS50887">
    <property type="entry name" value="GGDEF"/>
    <property type="match status" value="1"/>
</dbReference>
<dbReference type="CDD" id="cd01949">
    <property type="entry name" value="GGDEF"/>
    <property type="match status" value="1"/>
</dbReference>
<accession>A0ABR5VXP8</accession>
<dbReference type="SUPFAM" id="SSF55073">
    <property type="entry name" value="Nucleotide cyclase"/>
    <property type="match status" value="1"/>
</dbReference>
<dbReference type="InterPro" id="IPR043128">
    <property type="entry name" value="Rev_trsase/Diguanyl_cyclase"/>
</dbReference>
<dbReference type="InterPro" id="IPR029787">
    <property type="entry name" value="Nucleotide_cyclase"/>
</dbReference>